<dbReference type="Pfam" id="PF04542">
    <property type="entry name" value="Sigma70_r2"/>
    <property type="match status" value="1"/>
</dbReference>
<evidence type="ECO:0000256" key="4">
    <source>
        <dbReference type="ARBA" id="ARBA00023125"/>
    </source>
</evidence>
<dbReference type="RefSeq" id="WP_275685735.1">
    <property type="nucleotide sequence ID" value="NZ_JAJLJH010000018.1"/>
</dbReference>
<evidence type="ECO:0000256" key="2">
    <source>
        <dbReference type="ARBA" id="ARBA00023015"/>
    </source>
</evidence>
<proteinExistence type="inferred from homology"/>
<dbReference type="InterPro" id="IPR039425">
    <property type="entry name" value="RNA_pol_sigma-70-like"/>
</dbReference>
<keyword evidence="2 6" id="KW-0805">Transcription regulation</keyword>
<dbReference type="InterPro" id="IPR013325">
    <property type="entry name" value="RNA_pol_sigma_r2"/>
</dbReference>
<dbReference type="Gene3D" id="1.10.10.10">
    <property type="entry name" value="Winged helix-like DNA-binding domain superfamily/Winged helix DNA-binding domain"/>
    <property type="match status" value="1"/>
</dbReference>
<dbReference type="PANTHER" id="PTHR43133:SF51">
    <property type="entry name" value="RNA POLYMERASE SIGMA FACTOR"/>
    <property type="match status" value="1"/>
</dbReference>
<reference evidence="10" key="1">
    <citation type="submission" date="2021-11" db="EMBL/GenBank/DDBJ databases">
        <title>BS-T2-15 a new species belonging to the Comamonadaceae family isolated from the soil of a French oak forest.</title>
        <authorList>
            <person name="Mieszkin S."/>
            <person name="Alain K."/>
        </authorList>
    </citation>
    <scope>NUCLEOTIDE SEQUENCE</scope>
    <source>
        <strain evidence="10">BS-T2-15</strain>
    </source>
</reference>
<keyword evidence="4 6" id="KW-0238">DNA-binding</keyword>
<dbReference type="EMBL" id="JAJLJH010000018">
    <property type="protein sequence ID" value="MCK9689685.1"/>
    <property type="molecule type" value="Genomic_DNA"/>
</dbReference>
<sequence>MAPRPMVFDESTHVEAEIAGWLALARRGDRHAFARLVRAHQSRVRLQLRRLTHGDAALADDLAQETFVQAWLHINEFRGDARLATWLHRIALTRFLQHARRPQPPVEWNDAEASGAHEPRHDPRTVEGLGRDVECALQSLSEIQRLAVVHCFHLDLSHAEAAQVLGLPLGTLKSHLDRAKARLRELLAAWNPESAT</sequence>
<comment type="similarity">
    <text evidence="1 6">Belongs to the sigma-70 factor family. ECF subfamily.</text>
</comment>
<dbReference type="InterPro" id="IPR013324">
    <property type="entry name" value="RNA_pol_sigma_r3/r4-like"/>
</dbReference>
<dbReference type="InterPro" id="IPR036388">
    <property type="entry name" value="WH-like_DNA-bd_sf"/>
</dbReference>
<organism evidence="10 11">
    <name type="scientific">Scleromatobacter humisilvae</name>
    <dbReference type="NCBI Taxonomy" id="2897159"/>
    <lineage>
        <taxon>Bacteria</taxon>
        <taxon>Pseudomonadati</taxon>
        <taxon>Pseudomonadota</taxon>
        <taxon>Betaproteobacteria</taxon>
        <taxon>Burkholderiales</taxon>
        <taxon>Sphaerotilaceae</taxon>
        <taxon>Scleromatobacter</taxon>
    </lineage>
</organism>
<evidence type="ECO:0000256" key="6">
    <source>
        <dbReference type="RuleBase" id="RU000716"/>
    </source>
</evidence>
<evidence type="ECO:0000256" key="1">
    <source>
        <dbReference type="ARBA" id="ARBA00010641"/>
    </source>
</evidence>
<feature type="domain" description="RNA polymerase sigma-70 region 2" evidence="8">
    <location>
        <begin position="36"/>
        <end position="101"/>
    </location>
</feature>
<dbReference type="Gene3D" id="1.10.1740.10">
    <property type="match status" value="1"/>
</dbReference>
<dbReference type="Proteomes" id="UP001139353">
    <property type="component" value="Unassembled WGS sequence"/>
</dbReference>
<dbReference type="InterPro" id="IPR014284">
    <property type="entry name" value="RNA_pol_sigma-70_dom"/>
</dbReference>
<feature type="domain" description="RNA polymerase sigma factor 70 region 4 type 2" evidence="9">
    <location>
        <begin position="132"/>
        <end position="183"/>
    </location>
</feature>
<evidence type="ECO:0000259" key="8">
    <source>
        <dbReference type="Pfam" id="PF04542"/>
    </source>
</evidence>
<dbReference type="GO" id="GO:0006352">
    <property type="term" value="P:DNA-templated transcription initiation"/>
    <property type="evidence" value="ECO:0007669"/>
    <property type="project" value="InterPro"/>
</dbReference>
<evidence type="ECO:0000256" key="3">
    <source>
        <dbReference type="ARBA" id="ARBA00023082"/>
    </source>
</evidence>
<dbReference type="PROSITE" id="PS01063">
    <property type="entry name" value="SIGMA70_ECF"/>
    <property type="match status" value="1"/>
</dbReference>
<feature type="compositionally biased region" description="Basic and acidic residues" evidence="7">
    <location>
        <begin position="115"/>
        <end position="126"/>
    </location>
</feature>
<dbReference type="NCBIfam" id="TIGR02937">
    <property type="entry name" value="sigma70-ECF"/>
    <property type="match status" value="1"/>
</dbReference>
<comment type="caution">
    <text evidence="10">The sequence shown here is derived from an EMBL/GenBank/DDBJ whole genome shotgun (WGS) entry which is preliminary data.</text>
</comment>
<dbReference type="GO" id="GO:0016987">
    <property type="term" value="F:sigma factor activity"/>
    <property type="evidence" value="ECO:0007669"/>
    <property type="project" value="UniProtKB-KW"/>
</dbReference>
<name>A0A9X1YPU9_9BURK</name>
<keyword evidence="3 6" id="KW-0731">Sigma factor</keyword>
<dbReference type="PANTHER" id="PTHR43133">
    <property type="entry name" value="RNA POLYMERASE ECF-TYPE SIGMA FACTO"/>
    <property type="match status" value="1"/>
</dbReference>
<gene>
    <name evidence="10" type="ORF">LPC04_28530</name>
</gene>
<dbReference type="CDD" id="cd06171">
    <property type="entry name" value="Sigma70_r4"/>
    <property type="match status" value="1"/>
</dbReference>
<evidence type="ECO:0000259" key="9">
    <source>
        <dbReference type="Pfam" id="PF08281"/>
    </source>
</evidence>
<accession>A0A9X1YPU9</accession>
<dbReference type="InterPro" id="IPR013249">
    <property type="entry name" value="RNA_pol_sigma70_r4_t2"/>
</dbReference>
<protein>
    <recommendedName>
        <fullName evidence="6">RNA polymerase sigma factor</fullName>
    </recommendedName>
</protein>
<evidence type="ECO:0000313" key="10">
    <source>
        <dbReference type="EMBL" id="MCK9689685.1"/>
    </source>
</evidence>
<evidence type="ECO:0000256" key="5">
    <source>
        <dbReference type="ARBA" id="ARBA00023163"/>
    </source>
</evidence>
<dbReference type="AlphaFoldDB" id="A0A9X1YPU9"/>
<dbReference type="InterPro" id="IPR007627">
    <property type="entry name" value="RNA_pol_sigma70_r2"/>
</dbReference>
<keyword evidence="11" id="KW-1185">Reference proteome</keyword>
<dbReference type="SUPFAM" id="SSF88659">
    <property type="entry name" value="Sigma3 and sigma4 domains of RNA polymerase sigma factors"/>
    <property type="match status" value="1"/>
</dbReference>
<evidence type="ECO:0000256" key="7">
    <source>
        <dbReference type="SAM" id="MobiDB-lite"/>
    </source>
</evidence>
<dbReference type="GO" id="GO:0003677">
    <property type="term" value="F:DNA binding"/>
    <property type="evidence" value="ECO:0007669"/>
    <property type="project" value="UniProtKB-KW"/>
</dbReference>
<dbReference type="SUPFAM" id="SSF88946">
    <property type="entry name" value="Sigma2 domain of RNA polymerase sigma factors"/>
    <property type="match status" value="1"/>
</dbReference>
<dbReference type="Pfam" id="PF08281">
    <property type="entry name" value="Sigma70_r4_2"/>
    <property type="match status" value="1"/>
</dbReference>
<keyword evidence="5 6" id="KW-0804">Transcription</keyword>
<feature type="region of interest" description="Disordered" evidence="7">
    <location>
        <begin position="103"/>
        <end position="126"/>
    </location>
</feature>
<dbReference type="InterPro" id="IPR000838">
    <property type="entry name" value="RNA_pol_sigma70_ECF_CS"/>
</dbReference>
<evidence type="ECO:0000313" key="11">
    <source>
        <dbReference type="Proteomes" id="UP001139353"/>
    </source>
</evidence>